<feature type="transmembrane region" description="Helical" evidence="1">
    <location>
        <begin position="20"/>
        <end position="37"/>
    </location>
</feature>
<evidence type="ECO:0000313" key="2">
    <source>
        <dbReference type="EMBL" id="GLI33328.1"/>
    </source>
</evidence>
<dbReference type="Proteomes" id="UP001144372">
    <property type="component" value="Unassembled WGS sequence"/>
</dbReference>
<dbReference type="AlphaFoldDB" id="A0A9W6D116"/>
<keyword evidence="1" id="KW-0812">Transmembrane</keyword>
<gene>
    <name evidence="2" type="ORF">DAMNIGENAA_07610</name>
</gene>
<keyword evidence="1" id="KW-0472">Membrane</keyword>
<feature type="transmembrane region" description="Helical" evidence="1">
    <location>
        <begin position="57"/>
        <end position="77"/>
    </location>
</feature>
<proteinExistence type="predicted"/>
<comment type="caution">
    <text evidence="2">The sequence shown here is derived from an EMBL/GenBank/DDBJ whole genome shotgun (WGS) entry which is preliminary data.</text>
</comment>
<accession>A0A9W6D116</accession>
<evidence type="ECO:0000256" key="1">
    <source>
        <dbReference type="SAM" id="Phobius"/>
    </source>
</evidence>
<dbReference type="EMBL" id="BSDR01000001">
    <property type="protein sequence ID" value="GLI33328.1"/>
    <property type="molecule type" value="Genomic_DNA"/>
</dbReference>
<organism evidence="2 3">
    <name type="scientific">Desulforhabdus amnigena</name>
    <dbReference type="NCBI Taxonomy" id="40218"/>
    <lineage>
        <taxon>Bacteria</taxon>
        <taxon>Pseudomonadati</taxon>
        <taxon>Thermodesulfobacteriota</taxon>
        <taxon>Syntrophobacteria</taxon>
        <taxon>Syntrophobacterales</taxon>
        <taxon>Syntrophobacteraceae</taxon>
        <taxon>Desulforhabdus</taxon>
    </lineage>
</organism>
<dbReference type="RefSeq" id="WP_281792340.1">
    <property type="nucleotide sequence ID" value="NZ_BSDR01000001.1"/>
</dbReference>
<protein>
    <submittedName>
        <fullName evidence="2">Uncharacterized protein</fullName>
    </submittedName>
</protein>
<keyword evidence="3" id="KW-1185">Reference proteome</keyword>
<keyword evidence="1" id="KW-1133">Transmembrane helix</keyword>
<evidence type="ECO:0000313" key="3">
    <source>
        <dbReference type="Proteomes" id="UP001144372"/>
    </source>
</evidence>
<sequence length="111" mass="12481">MSSPREERVIEEFQRRRQTLLRNFALAMVLIGLGLGLRQLIDSYPNFLGIGVNTWRALSIAQLISGVVFAVTGFNQYKCPVCDKILRAHDKYYLGVAINPDKCPHCGARLS</sequence>
<name>A0A9W6D116_9BACT</name>
<reference evidence="2" key="1">
    <citation type="submission" date="2022-12" db="EMBL/GenBank/DDBJ databases">
        <title>Reference genome sequencing for broad-spectrum identification of bacterial and archaeal isolates by mass spectrometry.</title>
        <authorList>
            <person name="Sekiguchi Y."/>
            <person name="Tourlousse D.M."/>
        </authorList>
    </citation>
    <scope>NUCLEOTIDE SEQUENCE</scope>
    <source>
        <strain evidence="2">ASRB1</strain>
    </source>
</reference>